<evidence type="ECO:0008006" key="4">
    <source>
        <dbReference type="Google" id="ProtNLM"/>
    </source>
</evidence>
<keyword evidence="1" id="KW-0732">Signal</keyword>
<comment type="caution">
    <text evidence="2">The sequence shown here is derived from an EMBL/GenBank/DDBJ whole genome shotgun (WGS) entry which is preliminary data.</text>
</comment>
<proteinExistence type="predicted"/>
<dbReference type="Gene3D" id="2.70.50.70">
    <property type="match status" value="2"/>
</dbReference>
<sequence length="298" mass="32057">MDLISSKLSFLLLFVAVVQAHMQLYWPPPFAAENNPHRTDAAGPDLTYPYNCCGKTTPFPCKGYLKLVGTPQGAPVVTWTTGSSVNFSLTGLGNHYGGSCQVGFSVDNGTTWKVAKSFEGDCPHRNGGVDPAKQTFNFTVPADMPTGNHIFAWTWFNREQEFSMLCSSVKIVGGSKQLTPLPASSTSTAPQTASSSYVDYNGCTCQCPAASDALSVRNNYIHTSFRGLEKRENPNASAPSAHVAFDDRPSFLFADIDNGCETPKTTAEVKYPNPGPDVQPGDGVYPLALPYPANKCGY</sequence>
<dbReference type="Proteomes" id="UP001583193">
    <property type="component" value="Unassembled WGS sequence"/>
</dbReference>
<keyword evidence="3" id="KW-1185">Reference proteome</keyword>
<name>A0ABR3XX89_9EURO</name>
<evidence type="ECO:0000256" key="1">
    <source>
        <dbReference type="SAM" id="SignalP"/>
    </source>
</evidence>
<protein>
    <recommendedName>
        <fullName evidence="4">Lytic polysaccharide monooxygenase</fullName>
    </recommendedName>
</protein>
<dbReference type="PANTHER" id="PTHR36182">
    <property type="entry name" value="PROTEIN, PUTATIVE (AFU_ORTHOLOGUE AFUA_6G10930)-RELATED"/>
    <property type="match status" value="1"/>
</dbReference>
<evidence type="ECO:0000313" key="2">
    <source>
        <dbReference type="EMBL" id="KAL1880349.1"/>
    </source>
</evidence>
<feature type="chain" id="PRO_5045795651" description="Lytic polysaccharide monooxygenase" evidence="1">
    <location>
        <begin position="21"/>
        <end position="298"/>
    </location>
</feature>
<reference evidence="2 3" key="1">
    <citation type="journal article" date="2024" name="IMA Fungus">
        <title>IMA Genome - F19 : A genome assembly and annotation guide to empower mycologists, including annotated draft genome sequences of Ceratocystis pirilliformis, Diaporthe australafricana, Fusarium ophioides, Paecilomyces lecythidis, and Sporothrix stenoceras.</title>
        <authorList>
            <person name="Aylward J."/>
            <person name="Wilson A.M."/>
            <person name="Visagie C.M."/>
            <person name="Spraker J."/>
            <person name="Barnes I."/>
            <person name="Buitendag C."/>
            <person name="Ceriani C."/>
            <person name="Del Mar Angel L."/>
            <person name="du Plessis D."/>
            <person name="Fuchs T."/>
            <person name="Gasser K."/>
            <person name="Kramer D."/>
            <person name="Li W."/>
            <person name="Munsamy K."/>
            <person name="Piso A."/>
            <person name="Price J.L."/>
            <person name="Sonnekus B."/>
            <person name="Thomas C."/>
            <person name="van der Nest A."/>
            <person name="van Dijk A."/>
            <person name="van Heerden A."/>
            <person name="van Vuuren N."/>
            <person name="Yilmaz N."/>
            <person name="Duong T.A."/>
            <person name="van der Merwe N.A."/>
            <person name="Wingfield M.J."/>
            <person name="Wingfield B.D."/>
        </authorList>
    </citation>
    <scope>NUCLEOTIDE SEQUENCE [LARGE SCALE GENOMIC DNA]</scope>
    <source>
        <strain evidence="2 3">CMW 18167</strain>
    </source>
</reference>
<feature type="signal peptide" evidence="1">
    <location>
        <begin position="1"/>
        <end position="20"/>
    </location>
</feature>
<evidence type="ECO:0000313" key="3">
    <source>
        <dbReference type="Proteomes" id="UP001583193"/>
    </source>
</evidence>
<dbReference type="PANTHER" id="PTHR36182:SF1">
    <property type="entry name" value="PROTEIN, PUTATIVE (AFU_ORTHOLOGUE AFUA_6G10930)-RELATED"/>
    <property type="match status" value="1"/>
</dbReference>
<organism evidence="2 3">
    <name type="scientific">Paecilomyces lecythidis</name>
    <dbReference type="NCBI Taxonomy" id="3004212"/>
    <lineage>
        <taxon>Eukaryota</taxon>
        <taxon>Fungi</taxon>
        <taxon>Dikarya</taxon>
        <taxon>Ascomycota</taxon>
        <taxon>Pezizomycotina</taxon>
        <taxon>Eurotiomycetes</taxon>
        <taxon>Eurotiomycetidae</taxon>
        <taxon>Eurotiales</taxon>
        <taxon>Thermoascaceae</taxon>
        <taxon>Paecilomyces</taxon>
    </lineage>
</organism>
<gene>
    <name evidence="2" type="ORF">Plec18167_003753</name>
</gene>
<accession>A0ABR3XX89</accession>
<dbReference type="EMBL" id="JAVDPF010000009">
    <property type="protein sequence ID" value="KAL1880349.1"/>
    <property type="molecule type" value="Genomic_DNA"/>
</dbReference>